<feature type="compositionally biased region" description="Polar residues" evidence="7">
    <location>
        <begin position="74"/>
        <end position="93"/>
    </location>
</feature>
<feature type="compositionally biased region" description="Polar residues" evidence="7">
    <location>
        <begin position="275"/>
        <end position="304"/>
    </location>
</feature>
<feature type="compositionally biased region" description="Polar residues" evidence="7">
    <location>
        <begin position="322"/>
        <end position="341"/>
    </location>
</feature>
<keyword evidence="3" id="KW-0238">DNA-binding</keyword>
<keyword evidence="2" id="KW-0805">Transcription regulation</keyword>
<comment type="subcellular location">
    <subcellularLocation>
        <location evidence="1">Nucleus</location>
    </subcellularLocation>
</comment>
<keyword evidence="10" id="KW-1185">Reference proteome</keyword>
<organism evidence="9 10">
    <name type="scientific">Smittium culicis</name>
    <dbReference type="NCBI Taxonomy" id="133412"/>
    <lineage>
        <taxon>Eukaryota</taxon>
        <taxon>Fungi</taxon>
        <taxon>Fungi incertae sedis</taxon>
        <taxon>Zoopagomycota</taxon>
        <taxon>Kickxellomycotina</taxon>
        <taxon>Harpellomycetes</taxon>
        <taxon>Harpellales</taxon>
        <taxon>Legeriomycetaceae</taxon>
        <taxon>Smittium</taxon>
    </lineage>
</organism>
<evidence type="ECO:0000256" key="2">
    <source>
        <dbReference type="ARBA" id="ARBA00023015"/>
    </source>
</evidence>
<dbReference type="PANTHER" id="PTHR13044">
    <property type="entry name" value="ACTIVATING TRANSCRIPTION FACTOR ATF 4/5"/>
    <property type="match status" value="1"/>
</dbReference>
<protein>
    <submittedName>
        <fullName evidence="9">Regulatory protein cys-3</fullName>
    </submittedName>
</protein>
<comment type="caution">
    <text evidence="9">The sequence shown here is derived from an EMBL/GenBank/DDBJ whole genome shotgun (WGS) entry which is preliminary data.</text>
</comment>
<dbReference type="SUPFAM" id="SSF57959">
    <property type="entry name" value="Leucine zipper domain"/>
    <property type="match status" value="1"/>
</dbReference>
<evidence type="ECO:0000256" key="4">
    <source>
        <dbReference type="ARBA" id="ARBA00023163"/>
    </source>
</evidence>
<evidence type="ECO:0000256" key="7">
    <source>
        <dbReference type="SAM" id="MobiDB-lite"/>
    </source>
</evidence>
<keyword evidence="4" id="KW-0804">Transcription</keyword>
<feature type="compositionally biased region" description="Basic and acidic residues" evidence="7">
    <location>
        <begin position="343"/>
        <end position="356"/>
    </location>
</feature>
<dbReference type="GO" id="GO:0005634">
    <property type="term" value="C:nucleus"/>
    <property type="evidence" value="ECO:0007669"/>
    <property type="project" value="UniProtKB-SubCell"/>
</dbReference>
<evidence type="ECO:0000259" key="8">
    <source>
        <dbReference type="PROSITE" id="PS00036"/>
    </source>
</evidence>
<dbReference type="AlphaFoldDB" id="A0A1R1Y0F0"/>
<feature type="region of interest" description="Disordered" evidence="7">
    <location>
        <begin position="72"/>
        <end position="94"/>
    </location>
</feature>
<feature type="region of interest" description="Disordered" evidence="7">
    <location>
        <begin position="275"/>
        <end position="362"/>
    </location>
</feature>
<dbReference type="CDD" id="cd14705">
    <property type="entry name" value="bZIP_Zip1"/>
    <property type="match status" value="1"/>
</dbReference>
<name>A0A1R1Y0F0_9FUNG</name>
<dbReference type="InterPro" id="IPR046347">
    <property type="entry name" value="bZIP_sf"/>
</dbReference>
<dbReference type="Pfam" id="PF07716">
    <property type="entry name" value="bZIP_2"/>
    <property type="match status" value="1"/>
</dbReference>
<evidence type="ECO:0000313" key="9">
    <source>
        <dbReference type="EMBL" id="OMJ20274.1"/>
    </source>
</evidence>
<dbReference type="Proteomes" id="UP000187283">
    <property type="component" value="Unassembled WGS sequence"/>
</dbReference>
<dbReference type="GO" id="GO:0001228">
    <property type="term" value="F:DNA-binding transcription activator activity, RNA polymerase II-specific"/>
    <property type="evidence" value="ECO:0007669"/>
    <property type="project" value="TreeGrafter"/>
</dbReference>
<evidence type="ECO:0000256" key="6">
    <source>
        <dbReference type="SAM" id="Coils"/>
    </source>
</evidence>
<evidence type="ECO:0000313" key="10">
    <source>
        <dbReference type="Proteomes" id="UP000187283"/>
    </source>
</evidence>
<dbReference type="Gene3D" id="1.20.5.170">
    <property type="match status" value="1"/>
</dbReference>
<sequence>MNQHSENNTLESIKAIQGYLDSGFISANDLQNELEFWSKASVISDNNSASSDEPQSVKISNPFVFNAKKHKTFDSSNNQDAPKISNQSQQDSQGRAAINQILEMSQKQSNNTNEFSNQYYYQNNTESTNSQTIPSAQNSANYNTADNSSSKVGNGESNILSSILSDQFLSGLAKDSLFTGGDSISLNSLGLMNKPAHLPSQQAYFRVNESNVSAQEHNQNSLTNFVESYNTTKTRKSDDLPISESGKYSRSTIENFLRIKEAASRLMSEINNGQQISSQLKETPESSKLPNNDTSYSISAQNDQSSKRLSDDFESASKKVKSNSSYISNDSQITSNASEDTQTGERRKVTSEEDKRRRNTAASARFRVKKKLKEQMLEQRNLEMSQRLQEMEKKVKKVTMENKWLKSIVVEKEPNSLITKGCPCHHPNGFSSTECNVNDNEVSDDFDL</sequence>
<feature type="compositionally biased region" description="Basic and acidic residues" evidence="7">
    <location>
        <begin position="305"/>
        <end position="317"/>
    </location>
</feature>
<feature type="coiled-coil region" evidence="6">
    <location>
        <begin position="374"/>
        <end position="401"/>
    </location>
</feature>
<proteinExistence type="predicted"/>
<reference evidence="9 10" key="1">
    <citation type="submission" date="2017-01" db="EMBL/GenBank/DDBJ databases">
        <authorList>
            <person name="Mah S.A."/>
            <person name="Swanson W.J."/>
            <person name="Moy G.W."/>
            <person name="Vacquier V.D."/>
        </authorList>
    </citation>
    <scope>NUCLEOTIDE SEQUENCE [LARGE SCALE GENOMIC DNA]</scope>
    <source>
        <strain evidence="9 10">GSMNP</strain>
    </source>
</reference>
<dbReference type="PANTHER" id="PTHR13044:SF14">
    <property type="entry name" value="CRYPTOCEPHAL, ISOFORM A"/>
    <property type="match status" value="1"/>
</dbReference>
<accession>A0A1R1Y0F0</accession>
<feature type="region of interest" description="Disordered" evidence="7">
    <location>
        <begin position="126"/>
        <end position="154"/>
    </location>
</feature>
<evidence type="ECO:0000256" key="1">
    <source>
        <dbReference type="ARBA" id="ARBA00004123"/>
    </source>
</evidence>
<dbReference type="GO" id="GO:0000977">
    <property type="term" value="F:RNA polymerase II transcription regulatory region sequence-specific DNA binding"/>
    <property type="evidence" value="ECO:0007669"/>
    <property type="project" value="TreeGrafter"/>
</dbReference>
<feature type="domain" description="BZIP" evidence="8">
    <location>
        <begin position="355"/>
        <end position="369"/>
    </location>
</feature>
<dbReference type="PROSITE" id="PS00036">
    <property type="entry name" value="BZIP_BASIC"/>
    <property type="match status" value="1"/>
</dbReference>
<keyword evidence="6" id="KW-0175">Coiled coil</keyword>
<dbReference type="STRING" id="133412.A0A1R1Y0F0"/>
<evidence type="ECO:0000256" key="3">
    <source>
        <dbReference type="ARBA" id="ARBA00023125"/>
    </source>
</evidence>
<evidence type="ECO:0000256" key="5">
    <source>
        <dbReference type="ARBA" id="ARBA00023242"/>
    </source>
</evidence>
<keyword evidence="5" id="KW-0539">Nucleus</keyword>
<gene>
    <name evidence="9" type="ORF">AYI70_g4215</name>
</gene>
<dbReference type="EMBL" id="LSSN01001283">
    <property type="protein sequence ID" value="OMJ20274.1"/>
    <property type="molecule type" value="Genomic_DNA"/>
</dbReference>
<dbReference type="InterPro" id="IPR004827">
    <property type="entry name" value="bZIP"/>
</dbReference>
<dbReference type="OrthoDB" id="1939598at2759"/>